<dbReference type="Gene3D" id="3.40.630.30">
    <property type="match status" value="1"/>
</dbReference>
<gene>
    <name evidence="2" type="ORF">HF875_08850</name>
</gene>
<dbReference type="CDD" id="cd04301">
    <property type="entry name" value="NAT_SF"/>
    <property type="match status" value="1"/>
</dbReference>
<dbReference type="InterPro" id="IPR016181">
    <property type="entry name" value="Acyl_CoA_acyltransferase"/>
</dbReference>
<evidence type="ECO:0000259" key="1">
    <source>
        <dbReference type="PROSITE" id="PS51186"/>
    </source>
</evidence>
<evidence type="ECO:0000313" key="3">
    <source>
        <dbReference type="Proteomes" id="UP000573963"/>
    </source>
</evidence>
<proteinExistence type="predicted"/>
<dbReference type="GO" id="GO:0016747">
    <property type="term" value="F:acyltransferase activity, transferring groups other than amino-acyl groups"/>
    <property type="evidence" value="ECO:0007669"/>
    <property type="project" value="InterPro"/>
</dbReference>
<dbReference type="RefSeq" id="WP_021429818.1">
    <property type="nucleotide sequence ID" value="NZ_CP094933.1"/>
</dbReference>
<dbReference type="PROSITE" id="PS51186">
    <property type="entry name" value="GNAT"/>
    <property type="match status" value="1"/>
</dbReference>
<dbReference type="SUPFAM" id="SSF55729">
    <property type="entry name" value="Acyl-CoA N-acyltransferases (Nat)"/>
    <property type="match status" value="1"/>
</dbReference>
<dbReference type="AlphaFoldDB" id="A0AA44DLJ0"/>
<protein>
    <submittedName>
        <fullName evidence="2">GNAT family N-acetyltransferase</fullName>
    </submittedName>
</protein>
<reference evidence="2 3" key="1">
    <citation type="submission" date="2020-04" db="EMBL/GenBank/DDBJ databases">
        <authorList>
            <person name="Hitch T.C.A."/>
            <person name="Wylensek D."/>
            <person name="Clavel T."/>
        </authorList>
    </citation>
    <scope>NUCLEOTIDE SEQUENCE [LARGE SCALE GENOMIC DNA]</scope>
    <source>
        <strain evidence="2 3">Med78_4-601-WT-2</strain>
    </source>
</reference>
<sequence>MKNVVYRNLEKKDYNRIKELINNAFGFSEFIKDSNLLESILNIYLQGCLLDSSFSKVAVKDNVVIGIILGNAKNDKKHLRKLSNILSWVSSGTKLAFSSKENKNAIKEFSKVSQTYKEIIQGKEDDFQGCIQLFIVSEESRGLGVGKTLIKYLSNYMIDMKVNSIYLYTDTRCNYGFYDSQNFNRLNEKEIYFDTIPSSLNIFLYGYKFN</sequence>
<name>A0AA44DLJ0_PARBF</name>
<dbReference type="EMBL" id="JABAFD010000004">
    <property type="protein sequence ID" value="NME09629.1"/>
    <property type="molecule type" value="Genomic_DNA"/>
</dbReference>
<dbReference type="Pfam" id="PF00583">
    <property type="entry name" value="Acetyltransf_1"/>
    <property type="match status" value="1"/>
</dbReference>
<dbReference type="InterPro" id="IPR000182">
    <property type="entry name" value="GNAT_dom"/>
</dbReference>
<accession>A0AA44DLJ0</accession>
<dbReference type="Proteomes" id="UP000573963">
    <property type="component" value="Unassembled WGS sequence"/>
</dbReference>
<comment type="caution">
    <text evidence="2">The sequence shown here is derived from an EMBL/GenBank/DDBJ whole genome shotgun (WGS) entry which is preliminary data.</text>
</comment>
<organism evidence="2 3">
    <name type="scientific">Paraclostridium bifermentans</name>
    <name type="common">Clostridium bifermentans</name>
    <dbReference type="NCBI Taxonomy" id="1490"/>
    <lineage>
        <taxon>Bacteria</taxon>
        <taxon>Bacillati</taxon>
        <taxon>Bacillota</taxon>
        <taxon>Clostridia</taxon>
        <taxon>Peptostreptococcales</taxon>
        <taxon>Peptostreptococcaceae</taxon>
        <taxon>Paraclostridium</taxon>
    </lineage>
</organism>
<feature type="domain" description="N-acetyltransferase" evidence="1">
    <location>
        <begin position="4"/>
        <end position="203"/>
    </location>
</feature>
<evidence type="ECO:0000313" key="2">
    <source>
        <dbReference type="EMBL" id="NME09629.1"/>
    </source>
</evidence>